<name>A0A6J5RP03_9CAUD</name>
<evidence type="ECO:0000313" key="1">
    <source>
        <dbReference type="EMBL" id="CAB4197772.1"/>
    </source>
</evidence>
<organism evidence="1">
    <name type="scientific">uncultured Caudovirales phage</name>
    <dbReference type="NCBI Taxonomy" id="2100421"/>
    <lineage>
        <taxon>Viruses</taxon>
        <taxon>Duplodnaviria</taxon>
        <taxon>Heunggongvirae</taxon>
        <taxon>Uroviricota</taxon>
        <taxon>Caudoviricetes</taxon>
        <taxon>Peduoviridae</taxon>
        <taxon>Maltschvirus</taxon>
        <taxon>Maltschvirus maltsch</taxon>
    </lineage>
</organism>
<gene>
    <name evidence="1" type="ORF">UFOVP1323_46</name>
</gene>
<sequence length="81" mass="9031">MNTNNVLSFNKLPPKSLKVRHKGLHGVITFDPATKKWHWKVTMNIPMSQEGDEETQEKATLALKRVLDTAATAGKNVTTTD</sequence>
<proteinExistence type="predicted"/>
<protein>
    <submittedName>
        <fullName evidence="1">Uncharacterized protein</fullName>
    </submittedName>
</protein>
<accession>A0A6J5RP03</accession>
<reference evidence="1" key="1">
    <citation type="submission" date="2020-05" db="EMBL/GenBank/DDBJ databases">
        <authorList>
            <person name="Chiriac C."/>
            <person name="Salcher M."/>
            <person name="Ghai R."/>
            <person name="Kavagutti S V."/>
        </authorList>
    </citation>
    <scope>NUCLEOTIDE SEQUENCE</scope>
</reference>
<dbReference type="EMBL" id="LR797264">
    <property type="protein sequence ID" value="CAB4197772.1"/>
    <property type="molecule type" value="Genomic_DNA"/>
</dbReference>